<evidence type="ECO:0000256" key="1">
    <source>
        <dbReference type="SAM" id="Phobius"/>
    </source>
</evidence>
<sequence>MKLDYRLPLLLLAIYIILGAFIQYSGISDFKSLPSPLYGGDYYYQMGEIWHIRDGGNPLDSSSMLGGVPGYLPVYGYLCAKFCDLFNLDTMKGMLYFSIVLFVVASVIWFCLFRVLFKDDWIALIGVILANGINVYPILKYTNFTHQVMIPLFILFLYLSFKERRSIYYALLGLIYGLLTLSHMIAFVGATLIIATFVIYEIYKNKNNILEYLKENIKNWVVFGIVAFPVLMLYWYKPIFVYHLHRPYDRFHMDIMDFGRLDVQIKFLFNTIKSYLFNFSSIGGAITTLLLWIGIYGYFKLEKNDLKEFLKVFAIGSLISTFSYFITEPLFHINFIPNYMSYFYLWATTILFATFGLNYLKINLQLTETLNKKIAVFGIVFVILFANSAYAFINYIENDKWANVGKEPMPEMYISLQHYLLTHTSVNDVILSTKELSFVINAISGRKVMVDRWAQQNDPYINLPQRDMDAAVILYGNDTKKKLELIKKYHIKYLYWDYNWINTEFQIDKYGRIVGIFDPLMTYDTEKNREYLNEYDVKYIPMYFWIDPSCRSKDIRKFHLLIISPQNYYNFTNPWKPDLNKYLVEVWNYTKDGKTLAVLYKIKVN</sequence>
<gene>
    <name evidence="3" type="ordered locus">Metvu_0195</name>
</gene>
<feature type="transmembrane region" description="Helical" evidence="1">
    <location>
        <begin position="309"/>
        <end position="327"/>
    </location>
</feature>
<keyword evidence="1" id="KW-1133">Transmembrane helix</keyword>
<feature type="transmembrane region" description="Helical" evidence="1">
    <location>
        <begin position="374"/>
        <end position="393"/>
    </location>
</feature>
<keyword evidence="1" id="KW-0472">Membrane</keyword>
<organism evidence="3 4">
    <name type="scientific">Methanocaldococcus vulcanius (strain ATCC 700851 / DSM 12094 / M7)</name>
    <name type="common">Methanococcus vulcanius</name>
    <dbReference type="NCBI Taxonomy" id="579137"/>
    <lineage>
        <taxon>Archaea</taxon>
        <taxon>Methanobacteriati</taxon>
        <taxon>Methanobacteriota</taxon>
        <taxon>Methanomada group</taxon>
        <taxon>Methanococci</taxon>
        <taxon>Methanococcales</taxon>
        <taxon>Methanocaldococcaceae</taxon>
        <taxon>Methanocaldococcus</taxon>
    </lineage>
</organism>
<feature type="transmembrane region" description="Helical" evidence="1">
    <location>
        <begin position="275"/>
        <end position="297"/>
    </location>
</feature>
<proteinExistence type="predicted"/>
<feature type="transmembrane region" description="Helical" evidence="1">
    <location>
        <begin position="339"/>
        <end position="362"/>
    </location>
</feature>
<feature type="domain" description="MSP" evidence="2">
    <location>
        <begin position="560"/>
        <end position="605"/>
    </location>
</feature>
<feature type="transmembrane region" description="Helical" evidence="1">
    <location>
        <begin position="167"/>
        <end position="200"/>
    </location>
</feature>
<dbReference type="eggNOG" id="arCOG00563">
    <property type="taxonomic scope" value="Archaea"/>
</dbReference>
<dbReference type="KEGG" id="mvu:Metvu_0195"/>
<dbReference type="InterPro" id="IPR000535">
    <property type="entry name" value="MSP_dom"/>
</dbReference>
<dbReference type="EMBL" id="CP001787">
    <property type="protein sequence ID" value="ACX72062.1"/>
    <property type="molecule type" value="Genomic_DNA"/>
</dbReference>
<dbReference type="RefSeq" id="WP_012819608.1">
    <property type="nucleotide sequence ID" value="NC_013407.1"/>
</dbReference>
<reference evidence="3" key="1">
    <citation type="submission" date="2009-10" db="EMBL/GenBank/DDBJ databases">
        <title>Complete sequence of chromosome of Methanocaldococcus vulcanius M7.</title>
        <authorList>
            <consortium name="US DOE Joint Genome Institute"/>
            <person name="Lucas S."/>
            <person name="Copeland A."/>
            <person name="Lapidus A."/>
            <person name="Glavina del Rio T."/>
            <person name="Dalin E."/>
            <person name="Tice H."/>
            <person name="Bruce D."/>
            <person name="Goodwin L."/>
            <person name="Pitluck S."/>
            <person name="Lcollab F.I."/>
            <person name="Brettin T."/>
            <person name="Detter J.C."/>
            <person name="Han C."/>
            <person name="Tapia R."/>
            <person name="Kuske C.R."/>
            <person name="Schmutz J."/>
            <person name="Larimer F."/>
            <person name="Land M."/>
            <person name="Hauser L."/>
            <person name="Kyrpides N."/>
            <person name="Ovchinikova G."/>
            <person name="Sieprawska-Lupa M."/>
            <person name="Whitman W.B."/>
            <person name="Woyke T."/>
        </authorList>
    </citation>
    <scope>NUCLEOTIDE SEQUENCE [LARGE SCALE GENOMIC DNA]</scope>
    <source>
        <strain evidence="3">M7</strain>
    </source>
</reference>
<evidence type="ECO:0000313" key="4">
    <source>
        <dbReference type="Proteomes" id="UP000002063"/>
    </source>
</evidence>
<keyword evidence="4" id="KW-1185">Reference proteome</keyword>
<dbReference type="HOGENOM" id="CLU_445942_0_0_2"/>
<evidence type="ECO:0000313" key="3">
    <source>
        <dbReference type="EMBL" id="ACX72062.1"/>
    </source>
</evidence>
<protein>
    <recommendedName>
        <fullName evidence="2">MSP domain-containing protein</fullName>
    </recommendedName>
</protein>
<dbReference type="GeneID" id="8512523"/>
<dbReference type="AlphaFoldDB" id="C9RER0"/>
<keyword evidence="1" id="KW-0812">Transmembrane</keyword>
<dbReference type="STRING" id="579137.Metvu_0195"/>
<evidence type="ECO:0000259" key="2">
    <source>
        <dbReference type="PROSITE" id="PS50202"/>
    </source>
</evidence>
<feature type="transmembrane region" description="Helical" evidence="1">
    <location>
        <begin position="121"/>
        <end position="139"/>
    </location>
</feature>
<dbReference type="OrthoDB" id="85712at2157"/>
<dbReference type="Proteomes" id="UP000002063">
    <property type="component" value="Chromosome"/>
</dbReference>
<feature type="transmembrane region" description="Helical" evidence="1">
    <location>
        <begin position="220"/>
        <end position="236"/>
    </location>
</feature>
<feature type="transmembrane region" description="Helical" evidence="1">
    <location>
        <begin position="7"/>
        <end position="27"/>
    </location>
</feature>
<feature type="transmembrane region" description="Helical" evidence="1">
    <location>
        <begin position="95"/>
        <end position="115"/>
    </location>
</feature>
<accession>C9RER0</accession>
<name>C9RER0_METVM</name>
<dbReference type="PROSITE" id="PS50202">
    <property type="entry name" value="MSP"/>
    <property type="match status" value="1"/>
</dbReference>
<feature type="transmembrane region" description="Helical" evidence="1">
    <location>
        <begin position="144"/>
        <end position="161"/>
    </location>
</feature>